<dbReference type="InterPro" id="IPR019288">
    <property type="entry name" value="3'-5'_exonuclease_PolB-like"/>
</dbReference>
<comment type="caution">
    <text evidence="2">The sequence shown here is derived from an EMBL/GenBank/DDBJ whole genome shotgun (WGS) entry which is preliminary data.</text>
</comment>
<organism evidence="2 3">
    <name type="scientific">Candidatus Muproteobacteria bacterium RIFCSPHIGHO2_02_FULL_65_16</name>
    <dbReference type="NCBI Taxonomy" id="1817766"/>
    <lineage>
        <taxon>Bacteria</taxon>
        <taxon>Pseudomonadati</taxon>
        <taxon>Pseudomonadota</taxon>
        <taxon>Candidatus Muproteobacteria</taxon>
    </lineage>
</organism>
<keyword evidence="2" id="KW-0378">Hydrolase</keyword>
<dbReference type="Pfam" id="PF10108">
    <property type="entry name" value="DNA_pol_B_exo2"/>
    <property type="match status" value="1"/>
</dbReference>
<evidence type="ECO:0000313" key="3">
    <source>
        <dbReference type="Proteomes" id="UP000179362"/>
    </source>
</evidence>
<feature type="domain" description="Predicted 3'-5' exonuclease PolB-like" evidence="1">
    <location>
        <begin position="46"/>
        <end position="255"/>
    </location>
</feature>
<dbReference type="InterPro" id="IPR036397">
    <property type="entry name" value="RNaseH_sf"/>
</dbReference>
<dbReference type="EMBL" id="MFTA01000063">
    <property type="protein sequence ID" value="OGI51217.1"/>
    <property type="molecule type" value="Genomic_DNA"/>
</dbReference>
<evidence type="ECO:0000259" key="1">
    <source>
        <dbReference type="Pfam" id="PF10108"/>
    </source>
</evidence>
<name>A0A1F6U1H5_9PROT</name>
<reference evidence="2 3" key="1">
    <citation type="journal article" date="2016" name="Nat. Commun.">
        <title>Thousands of microbial genomes shed light on interconnected biogeochemical processes in an aquifer system.</title>
        <authorList>
            <person name="Anantharaman K."/>
            <person name="Brown C.T."/>
            <person name="Hug L.A."/>
            <person name="Sharon I."/>
            <person name="Castelle C.J."/>
            <person name="Probst A.J."/>
            <person name="Thomas B.C."/>
            <person name="Singh A."/>
            <person name="Wilkins M.J."/>
            <person name="Karaoz U."/>
            <person name="Brodie E.L."/>
            <person name="Williams K.H."/>
            <person name="Hubbard S.S."/>
            <person name="Banfield J.F."/>
        </authorList>
    </citation>
    <scope>NUCLEOTIDE SEQUENCE [LARGE SCALE GENOMIC DNA]</scope>
</reference>
<dbReference type="Proteomes" id="UP000179362">
    <property type="component" value="Unassembled WGS sequence"/>
</dbReference>
<dbReference type="Gene3D" id="3.30.420.10">
    <property type="entry name" value="Ribonuclease H-like superfamily/Ribonuclease H"/>
    <property type="match status" value="1"/>
</dbReference>
<gene>
    <name evidence="2" type="ORF">A3B81_01390</name>
</gene>
<protein>
    <submittedName>
        <fullName evidence="2">3'-5' exonuclease</fullName>
    </submittedName>
</protein>
<evidence type="ECO:0000313" key="2">
    <source>
        <dbReference type="EMBL" id="OGI51217.1"/>
    </source>
</evidence>
<sequence>MNILAFDIETIPDTETGRRLYGLEGLDDKDVARAMFAKRREQTGDSEFLRHHLHRVAAISAVLRQGENLRVWSLGEPDSSEAELIRRFYDGIEKYTPTLVSWNGGGFDMPVLHYRALRHGVSAPRYWETGAEDQGFRWNNYLSRYHERHTDLMDVLSAYQPRATAPLDEVALLLGLPGKMGRSGADVWDQFQDGRIEEIRDYCETDALNTYLIYLRFELMRGNLDDAGWKRETQRVRDTLKAANRPHLNVFLDAWREGR</sequence>
<dbReference type="SUPFAM" id="SSF53098">
    <property type="entry name" value="Ribonuclease H-like"/>
    <property type="match status" value="1"/>
</dbReference>
<proteinExistence type="predicted"/>
<dbReference type="InterPro" id="IPR012337">
    <property type="entry name" value="RNaseH-like_sf"/>
</dbReference>
<keyword evidence="2" id="KW-0540">Nuclease</keyword>
<accession>A0A1F6U1H5</accession>
<keyword evidence="2" id="KW-0269">Exonuclease</keyword>
<dbReference type="GO" id="GO:0003676">
    <property type="term" value="F:nucleic acid binding"/>
    <property type="evidence" value="ECO:0007669"/>
    <property type="project" value="InterPro"/>
</dbReference>
<dbReference type="AlphaFoldDB" id="A0A1F6U1H5"/>
<dbReference type="CDD" id="cd05782">
    <property type="entry name" value="DNA_polB_like1_exo"/>
    <property type="match status" value="1"/>
</dbReference>
<dbReference type="GO" id="GO:0004527">
    <property type="term" value="F:exonuclease activity"/>
    <property type="evidence" value="ECO:0007669"/>
    <property type="project" value="UniProtKB-KW"/>
</dbReference>